<dbReference type="Proteomes" id="UP000479710">
    <property type="component" value="Unassembled WGS sequence"/>
</dbReference>
<sequence>MVKDLIVFCFTIGCCRANWILKGDCNYFIYQVDCPLLRLLPHPGKGTESLTNDEVGLLPRHGGLYTIAALVPTSDPLLFSLRLFEPENWS</sequence>
<dbReference type="EMBL" id="SPHZ02000009">
    <property type="protein sequence ID" value="KAF0901076.1"/>
    <property type="molecule type" value="Genomic_DNA"/>
</dbReference>
<feature type="signal peptide" evidence="1">
    <location>
        <begin position="1"/>
        <end position="17"/>
    </location>
</feature>
<keyword evidence="1" id="KW-0732">Signal</keyword>
<keyword evidence="3" id="KW-1185">Reference proteome</keyword>
<protein>
    <submittedName>
        <fullName evidence="2">Uncharacterized protein</fullName>
    </submittedName>
</protein>
<evidence type="ECO:0000256" key="1">
    <source>
        <dbReference type="SAM" id="SignalP"/>
    </source>
</evidence>
<reference evidence="2 3" key="1">
    <citation type="submission" date="2019-11" db="EMBL/GenBank/DDBJ databases">
        <title>Whole genome sequence of Oryza granulata.</title>
        <authorList>
            <person name="Li W."/>
        </authorList>
    </citation>
    <scope>NUCLEOTIDE SEQUENCE [LARGE SCALE GENOMIC DNA]</scope>
    <source>
        <strain evidence="3">cv. Menghai</strain>
        <tissue evidence="2">Leaf</tissue>
    </source>
</reference>
<dbReference type="AlphaFoldDB" id="A0A6G1CLQ1"/>
<gene>
    <name evidence="2" type="ORF">E2562_037642</name>
</gene>
<organism evidence="2 3">
    <name type="scientific">Oryza meyeriana var. granulata</name>
    <dbReference type="NCBI Taxonomy" id="110450"/>
    <lineage>
        <taxon>Eukaryota</taxon>
        <taxon>Viridiplantae</taxon>
        <taxon>Streptophyta</taxon>
        <taxon>Embryophyta</taxon>
        <taxon>Tracheophyta</taxon>
        <taxon>Spermatophyta</taxon>
        <taxon>Magnoliopsida</taxon>
        <taxon>Liliopsida</taxon>
        <taxon>Poales</taxon>
        <taxon>Poaceae</taxon>
        <taxon>BOP clade</taxon>
        <taxon>Oryzoideae</taxon>
        <taxon>Oryzeae</taxon>
        <taxon>Oryzinae</taxon>
        <taxon>Oryza</taxon>
        <taxon>Oryza meyeriana</taxon>
    </lineage>
</organism>
<evidence type="ECO:0000313" key="2">
    <source>
        <dbReference type="EMBL" id="KAF0901076.1"/>
    </source>
</evidence>
<proteinExistence type="predicted"/>
<name>A0A6G1CLQ1_9ORYZ</name>
<comment type="caution">
    <text evidence="2">The sequence shown here is derived from an EMBL/GenBank/DDBJ whole genome shotgun (WGS) entry which is preliminary data.</text>
</comment>
<feature type="chain" id="PRO_5026243928" evidence="1">
    <location>
        <begin position="18"/>
        <end position="90"/>
    </location>
</feature>
<accession>A0A6G1CLQ1</accession>
<evidence type="ECO:0000313" key="3">
    <source>
        <dbReference type="Proteomes" id="UP000479710"/>
    </source>
</evidence>